<protein>
    <submittedName>
        <fullName evidence="3">Uncharacterized protein</fullName>
    </submittedName>
</protein>
<evidence type="ECO:0000259" key="1">
    <source>
        <dbReference type="PROSITE" id="PS50090"/>
    </source>
</evidence>
<organism evidence="3 4">
    <name type="scientific">Euplotes crassus</name>
    <dbReference type="NCBI Taxonomy" id="5936"/>
    <lineage>
        <taxon>Eukaryota</taxon>
        <taxon>Sar</taxon>
        <taxon>Alveolata</taxon>
        <taxon>Ciliophora</taxon>
        <taxon>Intramacronucleata</taxon>
        <taxon>Spirotrichea</taxon>
        <taxon>Hypotrichia</taxon>
        <taxon>Euplotida</taxon>
        <taxon>Euplotidae</taxon>
        <taxon>Moneuplotes</taxon>
    </lineage>
</organism>
<dbReference type="Proteomes" id="UP001295684">
    <property type="component" value="Unassembled WGS sequence"/>
</dbReference>
<sequence length="601" mass="69499">MITKNKKRSSKQCRERWHNHLDPKINKEPITLDEERKIFEYHLEIGNKWAKIANILGGRTDNMVKNHFYGTLRRHLRKLNKILTSKKFKSLCVSNPRPLIQDDLYKYIKCGIIDYDDLRCVCSRAVCSEQSVLVEKFRNEAIAQVRAEEQRVKSLSLRNRRSSRILKRDKRHEESDNDLAKIGFLVLVKILRDFRKRNKDNLFSLICLKTNTSIFPSRVSKFMRLIYIFCCKNRECTDRSITKSNEEFKQKQQNIHCGDKCNSTKKHNCTKAERSIHIAKKISENSLGKSISEEEESDLPETDTFGQNLVNDSTNRLKAGILQHKFGGVENLANDNFADLNDRQNRIGSEETLPIISQMQSNECLEISQTINCRETNDNHNKDFKVVGMDRNASRVLDTFGPISENGEELDSFELEIMNPSKLNDINFYHPKMNTKSSYVDHTASQINESTWPCNKQMSLPPKFFNSSMMPKMESGDTNIYDLNKLSGFLNISFARNQRIELEMVDDTHVQIKTILKDSSFVLADEGEASELMNPSKLKCEELFPSSPCSDPWLQNQMIDADSLTQYFDRPDMTDHGYPSNYLEIPSHAKPSAHPEEFSNF</sequence>
<dbReference type="PROSITE" id="PS51294">
    <property type="entry name" value="HTH_MYB"/>
    <property type="match status" value="1"/>
</dbReference>
<accession>A0AAD1Y7U7</accession>
<dbReference type="GO" id="GO:0005634">
    <property type="term" value="C:nucleus"/>
    <property type="evidence" value="ECO:0007669"/>
    <property type="project" value="TreeGrafter"/>
</dbReference>
<dbReference type="CDD" id="cd00167">
    <property type="entry name" value="SANT"/>
    <property type="match status" value="1"/>
</dbReference>
<dbReference type="SUPFAM" id="SSF46689">
    <property type="entry name" value="Homeodomain-like"/>
    <property type="match status" value="1"/>
</dbReference>
<feature type="domain" description="Myb-like" evidence="1">
    <location>
        <begin position="22"/>
        <end position="72"/>
    </location>
</feature>
<dbReference type="Pfam" id="PF00249">
    <property type="entry name" value="Myb_DNA-binding"/>
    <property type="match status" value="1"/>
</dbReference>
<feature type="domain" description="HTH myb-type" evidence="2">
    <location>
        <begin position="22"/>
        <end position="76"/>
    </location>
</feature>
<dbReference type="InterPro" id="IPR009057">
    <property type="entry name" value="Homeodomain-like_sf"/>
</dbReference>
<dbReference type="PROSITE" id="PS50090">
    <property type="entry name" value="MYB_LIKE"/>
    <property type="match status" value="1"/>
</dbReference>
<dbReference type="Gene3D" id="1.10.10.60">
    <property type="entry name" value="Homeodomain-like"/>
    <property type="match status" value="2"/>
</dbReference>
<dbReference type="InterPro" id="IPR050560">
    <property type="entry name" value="MYB_TF"/>
</dbReference>
<dbReference type="PANTHER" id="PTHR45614:SF274">
    <property type="entry name" value="MYB-LIKE DNA-BINDING PROTEIN"/>
    <property type="match status" value="1"/>
</dbReference>
<evidence type="ECO:0000259" key="2">
    <source>
        <dbReference type="PROSITE" id="PS51294"/>
    </source>
</evidence>
<dbReference type="InterPro" id="IPR017930">
    <property type="entry name" value="Myb_dom"/>
</dbReference>
<dbReference type="GO" id="GO:0000978">
    <property type="term" value="F:RNA polymerase II cis-regulatory region sequence-specific DNA binding"/>
    <property type="evidence" value="ECO:0007669"/>
    <property type="project" value="TreeGrafter"/>
</dbReference>
<dbReference type="EMBL" id="CAMPGE010028485">
    <property type="protein sequence ID" value="CAI2386005.1"/>
    <property type="molecule type" value="Genomic_DNA"/>
</dbReference>
<evidence type="ECO:0000313" key="3">
    <source>
        <dbReference type="EMBL" id="CAI2386005.1"/>
    </source>
</evidence>
<proteinExistence type="predicted"/>
<dbReference type="AlphaFoldDB" id="A0AAD1Y7U7"/>
<comment type="caution">
    <text evidence="3">The sequence shown here is derived from an EMBL/GenBank/DDBJ whole genome shotgun (WGS) entry which is preliminary data.</text>
</comment>
<evidence type="ECO:0000313" key="4">
    <source>
        <dbReference type="Proteomes" id="UP001295684"/>
    </source>
</evidence>
<reference evidence="3" key="1">
    <citation type="submission" date="2023-07" db="EMBL/GenBank/DDBJ databases">
        <authorList>
            <consortium name="AG Swart"/>
            <person name="Singh M."/>
            <person name="Singh A."/>
            <person name="Seah K."/>
            <person name="Emmerich C."/>
        </authorList>
    </citation>
    <scope>NUCLEOTIDE SEQUENCE</scope>
    <source>
        <strain evidence="3">DP1</strain>
    </source>
</reference>
<dbReference type="SMART" id="SM00717">
    <property type="entry name" value="SANT"/>
    <property type="match status" value="1"/>
</dbReference>
<dbReference type="GO" id="GO:0000981">
    <property type="term" value="F:DNA-binding transcription factor activity, RNA polymerase II-specific"/>
    <property type="evidence" value="ECO:0007669"/>
    <property type="project" value="TreeGrafter"/>
</dbReference>
<dbReference type="InterPro" id="IPR001005">
    <property type="entry name" value="SANT/Myb"/>
</dbReference>
<name>A0AAD1Y7U7_EUPCR</name>
<dbReference type="PANTHER" id="PTHR45614">
    <property type="entry name" value="MYB PROTEIN-RELATED"/>
    <property type="match status" value="1"/>
</dbReference>
<gene>
    <name evidence="3" type="ORF">ECRASSUSDP1_LOCUS27604</name>
</gene>
<keyword evidence="4" id="KW-1185">Reference proteome</keyword>